<dbReference type="GO" id="GO:0019343">
    <property type="term" value="P:cysteine biosynthetic process via cystathionine"/>
    <property type="evidence" value="ECO:0007669"/>
    <property type="project" value="TreeGrafter"/>
</dbReference>
<organism evidence="6 7">
    <name type="scientific">Halalkalibaculum roseum</name>
    <dbReference type="NCBI Taxonomy" id="2709311"/>
    <lineage>
        <taxon>Bacteria</taxon>
        <taxon>Pseudomonadati</taxon>
        <taxon>Balneolota</taxon>
        <taxon>Balneolia</taxon>
        <taxon>Balneolales</taxon>
        <taxon>Balneolaceae</taxon>
        <taxon>Halalkalibaculum</taxon>
    </lineage>
</organism>
<dbReference type="GO" id="GO:0005737">
    <property type="term" value="C:cytoplasm"/>
    <property type="evidence" value="ECO:0007669"/>
    <property type="project" value="TreeGrafter"/>
</dbReference>
<evidence type="ECO:0000256" key="3">
    <source>
        <dbReference type="ARBA" id="ARBA00022898"/>
    </source>
</evidence>
<keyword evidence="6" id="KW-0808">Transferase</keyword>
<dbReference type="GO" id="GO:0019346">
    <property type="term" value="P:transsulfuration"/>
    <property type="evidence" value="ECO:0007669"/>
    <property type="project" value="InterPro"/>
</dbReference>
<keyword evidence="7" id="KW-1185">Reference proteome</keyword>
<evidence type="ECO:0000256" key="5">
    <source>
        <dbReference type="RuleBase" id="RU362118"/>
    </source>
</evidence>
<reference evidence="6 7" key="1">
    <citation type="submission" date="2020-02" db="EMBL/GenBank/DDBJ databases">
        <title>Balneolaceae bacterium YR4-1, complete genome.</title>
        <authorList>
            <person name="Li Y."/>
            <person name="Wu S."/>
        </authorList>
    </citation>
    <scope>NUCLEOTIDE SEQUENCE [LARGE SCALE GENOMIC DNA]</scope>
    <source>
        <strain evidence="6 7">YR4-1</strain>
    </source>
</reference>
<evidence type="ECO:0000256" key="1">
    <source>
        <dbReference type="ARBA" id="ARBA00001933"/>
    </source>
</evidence>
<comment type="cofactor">
    <cofactor evidence="1 5">
        <name>pyridoxal 5'-phosphate</name>
        <dbReference type="ChEBI" id="CHEBI:597326"/>
    </cofactor>
</comment>
<evidence type="ECO:0000256" key="2">
    <source>
        <dbReference type="ARBA" id="ARBA00009077"/>
    </source>
</evidence>
<dbReference type="Proteomes" id="UP000473278">
    <property type="component" value="Unassembled WGS sequence"/>
</dbReference>
<accession>A0A6M1SR64</accession>
<dbReference type="RefSeq" id="WP_165138338.1">
    <property type="nucleotide sequence ID" value="NZ_JAALLT010000001.1"/>
</dbReference>
<dbReference type="PIRSF" id="PIRSF001434">
    <property type="entry name" value="CGS"/>
    <property type="match status" value="1"/>
</dbReference>
<dbReference type="EMBL" id="JAALLT010000001">
    <property type="protein sequence ID" value="NGP75222.1"/>
    <property type="molecule type" value="Genomic_DNA"/>
</dbReference>
<dbReference type="Pfam" id="PF01053">
    <property type="entry name" value="Cys_Met_Meta_PP"/>
    <property type="match status" value="1"/>
</dbReference>
<protein>
    <submittedName>
        <fullName evidence="6">Aminotransferase class I/II-fold pyridoxal phosphate-dependent enzyme</fullName>
    </submittedName>
</protein>
<proteinExistence type="inferred from homology"/>
<dbReference type="CDD" id="cd00614">
    <property type="entry name" value="CGS_like"/>
    <property type="match status" value="1"/>
</dbReference>
<dbReference type="SUPFAM" id="SSF53383">
    <property type="entry name" value="PLP-dependent transferases"/>
    <property type="match status" value="1"/>
</dbReference>
<comment type="similarity">
    <text evidence="2 5">Belongs to the trans-sulfuration enzymes family.</text>
</comment>
<dbReference type="GO" id="GO:0008483">
    <property type="term" value="F:transaminase activity"/>
    <property type="evidence" value="ECO:0007669"/>
    <property type="project" value="UniProtKB-KW"/>
</dbReference>
<dbReference type="PANTHER" id="PTHR11808:SF15">
    <property type="entry name" value="CYSTATHIONINE GAMMA-LYASE"/>
    <property type="match status" value="1"/>
</dbReference>
<dbReference type="Gene3D" id="3.90.1150.10">
    <property type="entry name" value="Aspartate Aminotransferase, domain 1"/>
    <property type="match status" value="1"/>
</dbReference>
<dbReference type="GO" id="GO:0004123">
    <property type="term" value="F:cystathionine gamma-lyase activity"/>
    <property type="evidence" value="ECO:0007669"/>
    <property type="project" value="TreeGrafter"/>
</dbReference>
<sequence length="374" mass="41439">MRIETKAIHSGMDVANPTKDIVPPISTSTIFEIDSEGRNEDDLHYTRLGNPNRLQLEHLLTELEEGEAAAAFSSGVAAATAVFQALNPGDHILIPEDVYAGNRKLVNKVMVRWGLEVDFIPMTDLDVVEDSIRSNTRLIWIESPSNPMMRITDIEAVCDLAHSKEILVCVDNTWPSPINQQPLTLGADLVLHSTTKYLGGHSDILGGAIVSRHQGRIFQRIQELQKLTGAVPSPRDCWLLCRSIRSLPYRMRGHNENAEHLARFLQNHSRVEKVFYPGLATLSGHEIAKKQMTGYGGMISFFITGGREEAIGIVGRSRLIKRATSLGGIESTWEHRRSSEGEGSITPENLIRISVGLEHPDDLMEDLENALADV</sequence>
<dbReference type="FunFam" id="3.40.640.10:FF:000046">
    <property type="entry name" value="Cystathionine gamma-lyase"/>
    <property type="match status" value="1"/>
</dbReference>
<dbReference type="Gene3D" id="3.40.640.10">
    <property type="entry name" value="Type I PLP-dependent aspartate aminotransferase-like (Major domain)"/>
    <property type="match status" value="1"/>
</dbReference>
<dbReference type="InterPro" id="IPR015424">
    <property type="entry name" value="PyrdxlP-dep_Trfase"/>
</dbReference>
<comment type="caution">
    <text evidence="6">The sequence shown here is derived from an EMBL/GenBank/DDBJ whole genome shotgun (WGS) entry which is preliminary data.</text>
</comment>
<dbReference type="AlphaFoldDB" id="A0A6M1SR64"/>
<gene>
    <name evidence="6" type="ORF">G3570_01145</name>
</gene>
<dbReference type="GO" id="GO:0030170">
    <property type="term" value="F:pyridoxal phosphate binding"/>
    <property type="evidence" value="ECO:0007669"/>
    <property type="project" value="InterPro"/>
</dbReference>
<feature type="modified residue" description="N6-(pyridoxal phosphate)lysine" evidence="4">
    <location>
        <position position="196"/>
    </location>
</feature>
<dbReference type="InterPro" id="IPR000277">
    <property type="entry name" value="Cys/Met-Metab_PyrdxlP-dep_enz"/>
</dbReference>
<dbReference type="InterPro" id="IPR015421">
    <property type="entry name" value="PyrdxlP-dep_Trfase_major"/>
</dbReference>
<evidence type="ECO:0000313" key="7">
    <source>
        <dbReference type="Proteomes" id="UP000473278"/>
    </source>
</evidence>
<evidence type="ECO:0000256" key="4">
    <source>
        <dbReference type="PIRSR" id="PIRSR001434-2"/>
    </source>
</evidence>
<keyword evidence="6" id="KW-0032">Aminotransferase</keyword>
<dbReference type="InterPro" id="IPR015422">
    <property type="entry name" value="PyrdxlP-dep_Trfase_small"/>
</dbReference>
<keyword evidence="3 4" id="KW-0663">Pyridoxal phosphate</keyword>
<dbReference type="PROSITE" id="PS00868">
    <property type="entry name" value="CYS_MET_METAB_PP"/>
    <property type="match status" value="1"/>
</dbReference>
<evidence type="ECO:0000313" key="6">
    <source>
        <dbReference type="EMBL" id="NGP75222.1"/>
    </source>
</evidence>
<dbReference type="PANTHER" id="PTHR11808">
    <property type="entry name" value="TRANS-SULFURATION ENZYME FAMILY MEMBER"/>
    <property type="match status" value="1"/>
</dbReference>
<name>A0A6M1SR64_9BACT</name>
<dbReference type="InterPro" id="IPR054542">
    <property type="entry name" value="Cys_met_metab_PP"/>
</dbReference>